<accession>A0ACC1IUZ5</accession>
<protein>
    <submittedName>
        <fullName evidence="1">Uncharacterized protein</fullName>
    </submittedName>
</protein>
<proteinExistence type="predicted"/>
<dbReference type="EMBL" id="JANBPG010000033">
    <property type="protein sequence ID" value="KAJ1901319.1"/>
    <property type="molecule type" value="Genomic_DNA"/>
</dbReference>
<keyword evidence="2" id="KW-1185">Reference proteome</keyword>
<gene>
    <name evidence="1" type="ORF">LPJ66_000873</name>
</gene>
<comment type="caution">
    <text evidence="1">The sequence shown here is derived from an EMBL/GenBank/DDBJ whole genome shotgun (WGS) entry which is preliminary data.</text>
</comment>
<name>A0ACC1IUZ5_9FUNG</name>
<evidence type="ECO:0000313" key="1">
    <source>
        <dbReference type="EMBL" id="KAJ1901319.1"/>
    </source>
</evidence>
<evidence type="ECO:0000313" key="2">
    <source>
        <dbReference type="Proteomes" id="UP001150581"/>
    </source>
</evidence>
<dbReference type="Proteomes" id="UP001150581">
    <property type="component" value="Unassembled WGS sequence"/>
</dbReference>
<reference evidence="1" key="1">
    <citation type="submission" date="2022-07" db="EMBL/GenBank/DDBJ databases">
        <title>Phylogenomic reconstructions and comparative analyses of Kickxellomycotina fungi.</title>
        <authorList>
            <person name="Reynolds N.K."/>
            <person name="Stajich J.E."/>
            <person name="Barry K."/>
            <person name="Grigoriev I.V."/>
            <person name="Crous P."/>
            <person name="Smith M.E."/>
        </authorList>
    </citation>
    <scope>NUCLEOTIDE SEQUENCE</scope>
    <source>
        <strain evidence="1">Benny 63K</strain>
    </source>
</reference>
<organism evidence="1 2">
    <name type="scientific">Kickxella alabastrina</name>
    <dbReference type="NCBI Taxonomy" id="61397"/>
    <lineage>
        <taxon>Eukaryota</taxon>
        <taxon>Fungi</taxon>
        <taxon>Fungi incertae sedis</taxon>
        <taxon>Zoopagomycota</taxon>
        <taxon>Kickxellomycotina</taxon>
        <taxon>Kickxellomycetes</taxon>
        <taxon>Kickxellales</taxon>
        <taxon>Kickxellaceae</taxon>
        <taxon>Kickxella</taxon>
    </lineage>
</organism>
<sequence length="421" mass="45747">MNRRRDSSSSISGFQSSPRQHQQQQQQQYDTSQNYPQQQQSYNYANYDDHSPMPMPPPQVGHVRNPSASTAGMTDDSPFFSAQEETFPSPKPLYNNNTNTHNSYNNSYNNSSYQEDQYGYGYGNRNTIINPYADGAALVGGAAAAAAGGFYGTPHAESALTAGGGSLDKEASELNQLKPNGGSGSSMKRRHQRRKCCGNGMYCFCCSRRCCCIFLPILAVILVALGVTLFFVFPRIPEVTFSGVSVAGTNSATKDISISDLSDNLTVNRRGVVTVPLIISLNLTNPNFIPWTIHNVTVDGLLKNTTTGGEDYPVGEGGLVVPFNMPRKSVGNTMPIRFNFHLDTNNTNYLDAAVIVQQACTAGGPQLRFRYHAKVIIKAISWLGIKPVISDTINFDCPAKEIESLGINISDLTGLLNGVVL</sequence>